<proteinExistence type="predicted"/>
<dbReference type="EMBL" id="AAKKOY010000012">
    <property type="protein sequence ID" value="ECS7536443.1"/>
    <property type="molecule type" value="Genomic_DNA"/>
</dbReference>
<evidence type="ECO:0000313" key="2">
    <source>
        <dbReference type="EMBL" id="ECS7536443.1"/>
    </source>
</evidence>
<reference evidence="2" key="1">
    <citation type="submission" date="2018-07" db="EMBL/GenBank/DDBJ databases">
        <authorList>
            <consortium name="PulseNet: The National Subtyping Network for Foodborne Disease Surveillance"/>
            <person name="Tarr C.L."/>
            <person name="Trees E."/>
            <person name="Katz L.S."/>
            <person name="Carleton-Romer H.A."/>
            <person name="Stroika S."/>
            <person name="Kucerova Z."/>
            <person name="Roache K.F."/>
            <person name="Sabol A.L."/>
            <person name="Besser J."/>
            <person name="Gerner-Smidt P."/>
        </authorList>
    </citation>
    <scope>NUCLEOTIDE SEQUENCE</scope>
    <source>
        <strain evidence="2">PNUSAS019309</strain>
    </source>
</reference>
<dbReference type="InterPro" id="IPR048388">
    <property type="entry name" value="Gp37_trimer"/>
</dbReference>
<accession>A0A5Z7Y0A4</accession>
<dbReference type="AlphaFoldDB" id="A0A5Z7Y0A4"/>
<gene>
    <name evidence="2" type="ORF">CIM45_17740</name>
</gene>
<protein>
    <recommendedName>
        <fullName evidence="1">Tail fibre protein gp37 trimerization region domain-containing protein</fullName>
    </recommendedName>
</protein>
<name>A0A5Z7Y0A4_SALNE</name>
<feature type="non-terminal residue" evidence="2">
    <location>
        <position position="162"/>
    </location>
</feature>
<sequence>MTGNLTLRSDERMHIIIQNADGSARAYFYKDKGGDGVRLSNGVDGGGDFVFGKNGEFYSPSYIHIGGAVLSANGDTYGSVWGNQYISAWLNNNFAVRDNNINIRATWDWVNQNFITSVRYSAERQVGAAGVWTYHSNTVLTGFNNVDGDFSAETLFWSEIQI</sequence>
<dbReference type="Pfam" id="PF20744">
    <property type="entry name" value="gp37_trimer"/>
    <property type="match status" value="1"/>
</dbReference>
<organism evidence="2">
    <name type="scientific">Salmonella newport</name>
    <dbReference type="NCBI Taxonomy" id="108619"/>
    <lineage>
        <taxon>Bacteria</taxon>
        <taxon>Pseudomonadati</taxon>
        <taxon>Pseudomonadota</taxon>
        <taxon>Gammaproteobacteria</taxon>
        <taxon>Enterobacterales</taxon>
        <taxon>Enterobacteriaceae</taxon>
        <taxon>Salmonella</taxon>
    </lineage>
</organism>
<dbReference type="Gene3D" id="6.20.70.20">
    <property type="match status" value="1"/>
</dbReference>
<comment type="caution">
    <text evidence="2">The sequence shown here is derived from an EMBL/GenBank/DDBJ whole genome shotgun (WGS) entry which is preliminary data.</text>
</comment>
<evidence type="ECO:0000259" key="1">
    <source>
        <dbReference type="Pfam" id="PF20744"/>
    </source>
</evidence>
<feature type="domain" description="Tail fibre protein gp37 trimerization region" evidence="1">
    <location>
        <begin position="15"/>
        <end position="95"/>
    </location>
</feature>